<evidence type="ECO:0000256" key="7">
    <source>
        <dbReference type="ARBA" id="ARBA00022840"/>
    </source>
</evidence>
<dbReference type="InterPro" id="IPR000550">
    <property type="entry name" value="Hppk"/>
</dbReference>
<dbReference type="EMBL" id="JXST01000052">
    <property type="protein sequence ID" value="KIU14114.1"/>
    <property type="molecule type" value="Genomic_DNA"/>
</dbReference>
<organism evidence="10 11">
    <name type="scientific">Mycolicibacterium llatzerense</name>
    <dbReference type="NCBI Taxonomy" id="280871"/>
    <lineage>
        <taxon>Bacteria</taxon>
        <taxon>Bacillati</taxon>
        <taxon>Actinomycetota</taxon>
        <taxon>Actinomycetes</taxon>
        <taxon>Mycobacteriales</taxon>
        <taxon>Mycobacteriaceae</taxon>
        <taxon>Mycolicibacterium</taxon>
    </lineage>
</organism>
<dbReference type="UniPathway" id="UPA00077">
    <property type="reaction ID" value="UER00155"/>
</dbReference>
<dbReference type="GO" id="GO:0003848">
    <property type="term" value="F:2-amino-4-hydroxy-6-hydroxymethyldihydropteridine diphosphokinase activity"/>
    <property type="evidence" value="ECO:0007669"/>
    <property type="project" value="UniProtKB-EC"/>
</dbReference>
<name>A0A0D1JNF4_9MYCO</name>
<dbReference type="CDD" id="cd00483">
    <property type="entry name" value="HPPK"/>
    <property type="match status" value="1"/>
</dbReference>
<keyword evidence="8" id="KW-0289">Folate biosynthesis</keyword>
<dbReference type="GO" id="GO:0005524">
    <property type="term" value="F:ATP binding"/>
    <property type="evidence" value="ECO:0007669"/>
    <property type="project" value="UniProtKB-KW"/>
</dbReference>
<evidence type="ECO:0000256" key="3">
    <source>
        <dbReference type="ARBA" id="ARBA00013253"/>
    </source>
</evidence>
<dbReference type="SUPFAM" id="SSF55083">
    <property type="entry name" value="6-hydroxymethyl-7,8-dihydropterin pyrophosphokinase, HPPK"/>
    <property type="match status" value="1"/>
</dbReference>
<evidence type="ECO:0000256" key="1">
    <source>
        <dbReference type="ARBA" id="ARBA00000198"/>
    </source>
</evidence>
<accession>A0A0D1JNF4</accession>
<dbReference type="PATRIC" id="fig|280871.6.peg.5428"/>
<keyword evidence="7" id="KW-0067">ATP-binding</keyword>
<dbReference type="NCBIfam" id="TIGR01498">
    <property type="entry name" value="folK"/>
    <property type="match status" value="1"/>
</dbReference>
<evidence type="ECO:0000256" key="5">
    <source>
        <dbReference type="ARBA" id="ARBA00022741"/>
    </source>
</evidence>
<dbReference type="Gene3D" id="3.30.70.560">
    <property type="entry name" value="7,8-Dihydro-6-hydroxymethylpterin-pyrophosphokinase HPPK"/>
    <property type="match status" value="1"/>
</dbReference>
<dbReference type="RefSeq" id="WP_043397384.1">
    <property type="nucleotide sequence ID" value="NZ_JXST01000052.1"/>
</dbReference>
<protein>
    <recommendedName>
        <fullName evidence="3">2-amino-4-hydroxy-6-hydroxymethyldihydropteridine diphosphokinase</fullName>
        <ecNumber evidence="3">2.7.6.3</ecNumber>
    </recommendedName>
</protein>
<dbReference type="GO" id="GO:0046654">
    <property type="term" value="P:tetrahydrofolate biosynthetic process"/>
    <property type="evidence" value="ECO:0007669"/>
    <property type="project" value="UniProtKB-UniPathway"/>
</dbReference>
<feature type="domain" description="7,8-dihydro-6-hydroxymethylpterin-pyrophosphokinase" evidence="9">
    <location>
        <begin position="85"/>
        <end position="96"/>
    </location>
</feature>
<sequence length="171" mass="18076">MSSVVLSIGSNLGDRLAHLQSVVSGLRGAVRAVSPVYETDAWGGVEQGPFLNAVVLADAPDLDGPGWLRRAHEFENAADRVREQRWGPRTLDVDIVSCHDGDAEVRSDDPVLTLPHPLAHQRAFVLVPWLAAAPDAVLTVAGQSVPVADLLAGLAAGERDGVRGTDLELVP</sequence>
<proteinExistence type="predicted"/>
<dbReference type="GO" id="GO:0046656">
    <property type="term" value="P:folic acid biosynthetic process"/>
    <property type="evidence" value="ECO:0007669"/>
    <property type="project" value="UniProtKB-KW"/>
</dbReference>
<evidence type="ECO:0000256" key="4">
    <source>
        <dbReference type="ARBA" id="ARBA00022679"/>
    </source>
</evidence>
<evidence type="ECO:0000259" key="9">
    <source>
        <dbReference type="PROSITE" id="PS00794"/>
    </source>
</evidence>
<keyword evidence="6 10" id="KW-0418">Kinase</keyword>
<evidence type="ECO:0000256" key="6">
    <source>
        <dbReference type="ARBA" id="ARBA00022777"/>
    </source>
</evidence>
<comment type="pathway">
    <text evidence="2">Cofactor biosynthesis; tetrahydrofolate biosynthesis; 2-amino-4-hydroxy-6-hydroxymethyl-7,8-dihydropteridine diphosphate from 7,8-dihydroneopterin triphosphate: step 4/4.</text>
</comment>
<evidence type="ECO:0000313" key="10">
    <source>
        <dbReference type="EMBL" id="KIU14114.1"/>
    </source>
</evidence>
<keyword evidence="4" id="KW-0808">Transferase</keyword>
<evidence type="ECO:0000256" key="2">
    <source>
        <dbReference type="ARBA" id="ARBA00005051"/>
    </source>
</evidence>
<dbReference type="PROSITE" id="PS00794">
    <property type="entry name" value="HPPK"/>
    <property type="match status" value="1"/>
</dbReference>
<dbReference type="Proteomes" id="UP000032221">
    <property type="component" value="Unassembled WGS sequence"/>
</dbReference>
<dbReference type="STRING" id="280871.TL10_26175"/>
<evidence type="ECO:0000256" key="8">
    <source>
        <dbReference type="ARBA" id="ARBA00022909"/>
    </source>
</evidence>
<gene>
    <name evidence="10" type="ORF">TL10_26175</name>
</gene>
<reference evidence="10 11" key="1">
    <citation type="submission" date="2015-01" db="EMBL/GenBank/DDBJ databases">
        <title>Genome sequence of Mycobacterium llatzerense and Mycobacterium immunogenum recovered from brain abscess.</title>
        <authorList>
            <person name="Greninger A.L."/>
            <person name="Langelier C."/>
            <person name="Cunningham G."/>
            <person name="Chiu C.Y."/>
            <person name="Miller S."/>
        </authorList>
    </citation>
    <scope>NUCLEOTIDE SEQUENCE [LARGE SCALE GENOMIC DNA]</scope>
    <source>
        <strain evidence="10 11">CLUC14</strain>
    </source>
</reference>
<keyword evidence="11" id="KW-1185">Reference proteome</keyword>
<dbReference type="AlphaFoldDB" id="A0A0D1JNF4"/>
<comment type="caution">
    <text evidence="10">The sequence shown here is derived from an EMBL/GenBank/DDBJ whole genome shotgun (WGS) entry which is preliminary data.</text>
</comment>
<evidence type="ECO:0000313" key="11">
    <source>
        <dbReference type="Proteomes" id="UP000032221"/>
    </source>
</evidence>
<dbReference type="EC" id="2.7.6.3" evidence="3"/>
<keyword evidence="5" id="KW-0547">Nucleotide-binding</keyword>
<dbReference type="InterPro" id="IPR035907">
    <property type="entry name" value="Hppk_sf"/>
</dbReference>
<dbReference type="OrthoDB" id="9808041at2"/>
<comment type="catalytic activity">
    <reaction evidence="1">
        <text>6-hydroxymethyl-7,8-dihydropterin + ATP = (7,8-dihydropterin-6-yl)methyl diphosphate + AMP + H(+)</text>
        <dbReference type="Rhea" id="RHEA:11412"/>
        <dbReference type="ChEBI" id="CHEBI:15378"/>
        <dbReference type="ChEBI" id="CHEBI:30616"/>
        <dbReference type="ChEBI" id="CHEBI:44841"/>
        <dbReference type="ChEBI" id="CHEBI:72950"/>
        <dbReference type="ChEBI" id="CHEBI:456215"/>
        <dbReference type="EC" id="2.7.6.3"/>
    </reaction>
</comment>
<dbReference type="GO" id="GO:0016301">
    <property type="term" value="F:kinase activity"/>
    <property type="evidence" value="ECO:0007669"/>
    <property type="project" value="UniProtKB-KW"/>
</dbReference>
<dbReference type="Pfam" id="PF01288">
    <property type="entry name" value="HPPK"/>
    <property type="match status" value="1"/>
</dbReference>
<dbReference type="PANTHER" id="PTHR43071:SF1">
    <property type="entry name" value="2-AMINO-4-HYDROXY-6-HYDROXYMETHYLDIHYDROPTERIDINE PYROPHOSPHOKINASE"/>
    <property type="match status" value="1"/>
</dbReference>
<dbReference type="PANTHER" id="PTHR43071">
    <property type="entry name" value="2-AMINO-4-HYDROXY-6-HYDROXYMETHYLDIHYDROPTERIDINE PYROPHOSPHOKINASE"/>
    <property type="match status" value="1"/>
</dbReference>